<feature type="transmembrane region" description="Helical" evidence="5">
    <location>
        <begin position="78"/>
        <end position="103"/>
    </location>
</feature>
<feature type="domain" description="O-antigen ligase-related" evidence="6">
    <location>
        <begin position="188"/>
        <end position="364"/>
    </location>
</feature>
<organism evidence="7 8">
    <name type="scientific">Amphritea japonica ATCC BAA-1530</name>
    <dbReference type="NCBI Taxonomy" id="1278309"/>
    <lineage>
        <taxon>Bacteria</taxon>
        <taxon>Pseudomonadati</taxon>
        <taxon>Pseudomonadota</taxon>
        <taxon>Gammaproteobacteria</taxon>
        <taxon>Oceanospirillales</taxon>
        <taxon>Oceanospirillaceae</taxon>
        <taxon>Amphritea</taxon>
    </lineage>
</organism>
<feature type="transmembrane region" description="Helical" evidence="5">
    <location>
        <begin position="134"/>
        <end position="158"/>
    </location>
</feature>
<comment type="subcellular location">
    <subcellularLocation>
        <location evidence="1">Membrane</location>
        <topology evidence="1">Multi-pass membrane protein</topology>
    </subcellularLocation>
</comment>
<dbReference type="InterPro" id="IPR051533">
    <property type="entry name" value="WaaL-like"/>
</dbReference>
<evidence type="ECO:0000313" key="8">
    <source>
        <dbReference type="Proteomes" id="UP000595663"/>
    </source>
</evidence>
<gene>
    <name evidence="7" type="ORF">AMJAP_0855</name>
</gene>
<accession>A0A7R6SRP1</accession>
<dbReference type="KEGG" id="ajp:AMJAP_0855"/>
<feature type="transmembrane region" description="Helical" evidence="5">
    <location>
        <begin position="414"/>
        <end position="432"/>
    </location>
</feature>
<keyword evidence="8" id="KW-1185">Reference proteome</keyword>
<dbReference type="Proteomes" id="UP000595663">
    <property type="component" value="Chromosome"/>
</dbReference>
<dbReference type="AlphaFoldDB" id="A0A7R6SRP1"/>
<evidence type="ECO:0000256" key="2">
    <source>
        <dbReference type="ARBA" id="ARBA00022692"/>
    </source>
</evidence>
<keyword evidence="3 5" id="KW-1133">Transmembrane helix</keyword>
<dbReference type="InterPro" id="IPR007016">
    <property type="entry name" value="O-antigen_ligase-rel_domated"/>
</dbReference>
<keyword evidence="2 5" id="KW-0812">Transmembrane</keyword>
<evidence type="ECO:0000256" key="5">
    <source>
        <dbReference type="SAM" id="Phobius"/>
    </source>
</evidence>
<protein>
    <recommendedName>
        <fullName evidence="6">O-antigen ligase-related domain-containing protein</fullName>
    </recommendedName>
</protein>
<evidence type="ECO:0000256" key="4">
    <source>
        <dbReference type="ARBA" id="ARBA00023136"/>
    </source>
</evidence>
<feature type="transmembrane region" description="Helical" evidence="5">
    <location>
        <begin position="388"/>
        <end position="408"/>
    </location>
</feature>
<dbReference type="GO" id="GO:0016020">
    <property type="term" value="C:membrane"/>
    <property type="evidence" value="ECO:0007669"/>
    <property type="project" value="UniProtKB-SubCell"/>
</dbReference>
<feature type="transmembrane region" description="Helical" evidence="5">
    <location>
        <begin position="204"/>
        <end position="222"/>
    </location>
</feature>
<evidence type="ECO:0000259" key="6">
    <source>
        <dbReference type="Pfam" id="PF04932"/>
    </source>
</evidence>
<feature type="transmembrane region" description="Helical" evidence="5">
    <location>
        <begin position="21"/>
        <end position="41"/>
    </location>
</feature>
<dbReference type="PANTHER" id="PTHR37422:SF13">
    <property type="entry name" value="LIPOPOLYSACCHARIDE BIOSYNTHESIS PROTEIN PA4999-RELATED"/>
    <property type="match status" value="1"/>
</dbReference>
<dbReference type="EMBL" id="AP014545">
    <property type="protein sequence ID" value="BBB25454.1"/>
    <property type="molecule type" value="Genomic_DNA"/>
</dbReference>
<feature type="transmembrane region" description="Helical" evidence="5">
    <location>
        <begin position="181"/>
        <end position="197"/>
    </location>
</feature>
<feature type="transmembrane region" description="Helical" evidence="5">
    <location>
        <begin position="53"/>
        <end position="71"/>
    </location>
</feature>
<feature type="transmembrane region" description="Helical" evidence="5">
    <location>
        <begin position="228"/>
        <end position="249"/>
    </location>
</feature>
<evidence type="ECO:0000256" key="1">
    <source>
        <dbReference type="ARBA" id="ARBA00004141"/>
    </source>
</evidence>
<reference evidence="7 8" key="1">
    <citation type="journal article" date="2008" name="Int. J. Syst. Evol. Microbiol.">
        <title>Amphritea japonica sp. nov. and Amphritea balenae sp. nov., isolated from the sediment adjacent to sperm whale carcasses off Kagoshima, Japan.</title>
        <authorList>
            <person name="Miyazaki M."/>
            <person name="Nogi Y."/>
            <person name="Fujiwara Y."/>
            <person name="Kawato M."/>
            <person name="Nagahama T."/>
            <person name="Kubokawa K."/>
            <person name="Horikoshi K."/>
        </authorList>
    </citation>
    <scope>NUCLEOTIDE SEQUENCE [LARGE SCALE GENOMIC DNA]</scope>
    <source>
        <strain evidence="7 8">ATCC BAA-1530</strain>
    </source>
</reference>
<keyword evidence="4 5" id="KW-0472">Membrane</keyword>
<evidence type="ECO:0000313" key="7">
    <source>
        <dbReference type="EMBL" id="BBB25454.1"/>
    </source>
</evidence>
<feature type="transmembrane region" description="Helical" evidence="5">
    <location>
        <begin position="355"/>
        <end position="376"/>
    </location>
</feature>
<name>A0A7R6SRP1_9GAMM</name>
<feature type="transmembrane region" description="Helical" evidence="5">
    <location>
        <begin position="109"/>
        <end position="127"/>
    </location>
</feature>
<sequence length="443" mass="51040">MLSQNKHADYGKELFRVDRGFYLIAFIFFVVSGGALLFFSKLSGVSGRGGGNVLFQLISLTIYGVCFYLVIRNHAKSALFIVFQSWPLVLLLVLCFFSFLWSVEASTSIRRSIALVLSFLFCLYVVCRYQQSHIIYMIWFVCVLIAGFGFVAVALPGWGIDPNNYSYSMAWRGLSGHKNDFGRYMALGLITSIYLMFFSNFRKIIFAMMSAVFFAFLILSQAKTPLASALLVLCLYPAIRFYVVGNFIEKNRAIFGTYSRMVILTVCTALVITCGYLVVEYMILALGKDLTLTGRTTIWSYALMIGEDRQWLGAGYRTFWGETLTGDFDYYNPYWVTVESFRNGHNGLIDVYLELGYMGFFLFLLFLAVFFKKLFLTGKSCTILRREYIYFMSIFMFYLIYSVTEQVTLKQSEFLWMILMMFFLCISKNFKLRRLRGEGVLKI</sequence>
<dbReference type="PANTHER" id="PTHR37422">
    <property type="entry name" value="TEICHURONIC ACID BIOSYNTHESIS PROTEIN TUAE"/>
    <property type="match status" value="1"/>
</dbReference>
<dbReference type="Pfam" id="PF04932">
    <property type="entry name" value="Wzy_C"/>
    <property type="match status" value="1"/>
</dbReference>
<evidence type="ECO:0000256" key="3">
    <source>
        <dbReference type="ARBA" id="ARBA00022989"/>
    </source>
</evidence>
<feature type="transmembrane region" description="Helical" evidence="5">
    <location>
        <begin position="261"/>
        <end position="284"/>
    </location>
</feature>
<proteinExistence type="predicted"/>